<proteinExistence type="predicted"/>
<evidence type="ECO:0000313" key="2">
    <source>
        <dbReference type="Proteomes" id="UP000060487"/>
    </source>
</evidence>
<dbReference type="Proteomes" id="UP000060487">
    <property type="component" value="Unassembled WGS sequence"/>
</dbReference>
<evidence type="ECO:0000313" key="1">
    <source>
        <dbReference type="EMBL" id="KWT92158.1"/>
    </source>
</evidence>
<sequence>MLRKLNMVIGAFFTEVGVSLLKYFACLDSNVENIRKEMVFDLNSGHTEFTGSLNKVSRYISRINCHADELTGLKVFLIDKRSFMLGLLQNPNLLEHEEFTELLWAVFHLTEELAIRLDVTKLSKADYEHLNTDIQRAYSILITQWLNYIDHLKEDYPYLYSFAIRTNPFRHE</sequence>
<name>A0ABR5SJH8_9BACT</name>
<dbReference type="RefSeq" id="WP_085051092.1">
    <property type="nucleotide sequence ID" value="NZ_LNQR01000022.1"/>
</dbReference>
<organism evidence="1 2">
    <name type="scientific">Candidatus Magnetominusculus xianensis</name>
    <dbReference type="NCBI Taxonomy" id="1748249"/>
    <lineage>
        <taxon>Bacteria</taxon>
        <taxon>Pseudomonadati</taxon>
        <taxon>Nitrospirota</taxon>
        <taxon>Nitrospiria</taxon>
        <taxon>Nitrospirales</taxon>
        <taxon>Nitrospiraceae</taxon>
        <taxon>Candidatus Magnetominusculus</taxon>
    </lineage>
</organism>
<reference evidence="1 2" key="1">
    <citation type="submission" date="2015-11" db="EMBL/GenBank/DDBJ databases">
        <authorList>
            <person name="Lin W."/>
        </authorList>
    </citation>
    <scope>NUCLEOTIDE SEQUENCE [LARGE SCALE GENOMIC DNA]</scope>
    <source>
        <strain evidence="1 2">HCH-1</strain>
    </source>
</reference>
<dbReference type="EMBL" id="LNQR01000022">
    <property type="protein sequence ID" value="KWT92158.1"/>
    <property type="molecule type" value="Genomic_DNA"/>
</dbReference>
<protein>
    <submittedName>
        <fullName evidence="1">Uncharacterized protein</fullName>
    </submittedName>
</protein>
<keyword evidence="2" id="KW-1185">Reference proteome</keyword>
<comment type="caution">
    <text evidence="1">The sequence shown here is derived from an EMBL/GenBank/DDBJ whole genome shotgun (WGS) entry which is preliminary data.</text>
</comment>
<gene>
    <name evidence="1" type="ORF">ASN18_0561</name>
</gene>
<accession>A0ABR5SJH8</accession>